<sequence>MALLKSCCCWRSIRSGSFASGIYTMAFYTVVVTAGSFHVESIVNLPIFLPVLLTFSILMLVFAAVSVLTSVLLIVGLCTDNRVLLIPWIVSVSMTTILDVILSLYLITDSEELDPFFAVLVVTDFLICALNVYCILCVASQYQEFSNGRNQPLQFRADDVMPVIQIEPPSIIRPAMTSQQPSPKLTVSIIPNESISLASSSLRPLLSSSELQPSGSPNLDVRHSSFSSTTEISFCSSDTFGGRKESVLHLQEISHPGLLSSGEEMKSFIDEVSSNEVEEQNNTTCLGIEVERDEVSPRMSPGASRFGVSGLFSSSIFRQIPSKDPTLE</sequence>
<keyword evidence="1" id="KW-0472">Membrane</keyword>
<reference evidence="2" key="1">
    <citation type="journal article" date="2020" name="bioRxiv">
        <title>Chromosome-level reference genome of the European wasp spider Argiope bruennichi: a resource for studies on range expansion and evolutionary adaptation.</title>
        <authorList>
            <person name="Sheffer M.M."/>
            <person name="Hoppe A."/>
            <person name="Krehenwinkel H."/>
            <person name="Uhl G."/>
            <person name="Kuss A.W."/>
            <person name="Jensen L."/>
            <person name="Jensen C."/>
            <person name="Gillespie R.G."/>
            <person name="Hoff K.J."/>
            <person name="Prost S."/>
        </authorList>
    </citation>
    <scope>NUCLEOTIDE SEQUENCE</scope>
</reference>
<keyword evidence="3" id="KW-1185">Reference proteome</keyword>
<evidence type="ECO:0000313" key="2">
    <source>
        <dbReference type="EMBL" id="KAF8784417.1"/>
    </source>
</evidence>
<feature type="transmembrane region" description="Helical" evidence="1">
    <location>
        <begin position="117"/>
        <end position="139"/>
    </location>
</feature>
<dbReference type="InterPro" id="IPR031720">
    <property type="entry name" value="DUF4728"/>
</dbReference>
<protein>
    <submittedName>
        <fullName evidence="2">Uncharacterized protein</fullName>
    </submittedName>
</protein>
<accession>A0A8T0F023</accession>
<name>A0A8T0F023_ARGBR</name>
<organism evidence="2 3">
    <name type="scientific">Argiope bruennichi</name>
    <name type="common">Wasp spider</name>
    <name type="synonym">Aranea bruennichi</name>
    <dbReference type="NCBI Taxonomy" id="94029"/>
    <lineage>
        <taxon>Eukaryota</taxon>
        <taxon>Metazoa</taxon>
        <taxon>Ecdysozoa</taxon>
        <taxon>Arthropoda</taxon>
        <taxon>Chelicerata</taxon>
        <taxon>Arachnida</taxon>
        <taxon>Araneae</taxon>
        <taxon>Araneomorphae</taxon>
        <taxon>Entelegynae</taxon>
        <taxon>Araneoidea</taxon>
        <taxon>Araneidae</taxon>
        <taxon>Argiope</taxon>
    </lineage>
</organism>
<keyword evidence="1" id="KW-1133">Transmembrane helix</keyword>
<evidence type="ECO:0000313" key="3">
    <source>
        <dbReference type="Proteomes" id="UP000807504"/>
    </source>
</evidence>
<dbReference type="Pfam" id="PF15860">
    <property type="entry name" value="DUF4728"/>
    <property type="match status" value="1"/>
</dbReference>
<dbReference type="OrthoDB" id="6431039at2759"/>
<comment type="caution">
    <text evidence="2">The sequence shown here is derived from an EMBL/GenBank/DDBJ whole genome shotgun (WGS) entry which is preliminary data.</text>
</comment>
<feature type="transmembrane region" description="Helical" evidence="1">
    <location>
        <begin position="21"/>
        <end position="39"/>
    </location>
</feature>
<gene>
    <name evidence="2" type="ORF">HNY73_010096</name>
</gene>
<dbReference type="PANTHER" id="PTHR36694:SF11">
    <property type="entry name" value="LP21121P-RELATED"/>
    <property type="match status" value="1"/>
</dbReference>
<feature type="transmembrane region" description="Helical" evidence="1">
    <location>
        <begin position="84"/>
        <end position="105"/>
    </location>
</feature>
<keyword evidence="1" id="KW-0812">Transmembrane</keyword>
<reference evidence="2" key="2">
    <citation type="submission" date="2020-06" db="EMBL/GenBank/DDBJ databases">
        <authorList>
            <person name="Sheffer M."/>
        </authorList>
    </citation>
    <scope>NUCLEOTIDE SEQUENCE</scope>
</reference>
<evidence type="ECO:0000256" key="1">
    <source>
        <dbReference type="SAM" id="Phobius"/>
    </source>
</evidence>
<proteinExistence type="predicted"/>
<dbReference type="EMBL" id="JABXBU010000030">
    <property type="protein sequence ID" value="KAF8784417.1"/>
    <property type="molecule type" value="Genomic_DNA"/>
</dbReference>
<feature type="transmembrane region" description="Helical" evidence="1">
    <location>
        <begin position="51"/>
        <end position="77"/>
    </location>
</feature>
<dbReference type="Proteomes" id="UP000807504">
    <property type="component" value="Unassembled WGS sequence"/>
</dbReference>
<dbReference type="OMA" id="PRQIMVE"/>
<dbReference type="AlphaFoldDB" id="A0A8T0F023"/>
<dbReference type="PANTHER" id="PTHR36694">
    <property type="entry name" value="PASIFLORA 1, ISOFORM A-RELATED"/>
    <property type="match status" value="1"/>
</dbReference>